<dbReference type="PANTHER" id="PTHR12081">
    <property type="entry name" value="TRANSCRIPTION FACTOR E2F"/>
    <property type="match status" value="1"/>
</dbReference>
<comment type="caution">
    <text evidence="7">The sequence shown here is derived from an EMBL/GenBank/DDBJ whole genome shotgun (WGS) entry which is preliminary data.</text>
</comment>
<dbReference type="InterPro" id="IPR037241">
    <property type="entry name" value="E2F-DP_heterodim"/>
</dbReference>
<keyword evidence="4 5" id="KW-0804">Transcription</keyword>
<gene>
    <name evidence="7" type="ORF">M9Y10_044133</name>
</gene>
<keyword evidence="3 5" id="KW-0238">DNA-binding</keyword>
<dbReference type="InterPro" id="IPR036390">
    <property type="entry name" value="WH_DNA-bd_sf"/>
</dbReference>
<evidence type="ECO:0000256" key="1">
    <source>
        <dbReference type="ARBA" id="ARBA00010940"/>
    </source>
</evidence>
<dbReference type="Pfam" id="PF02319">
    <property type="entry name" value="WHD_E2F_TDP"/>
    <property type="match status" value="1"/>
</dbReference>
<keyword evidence="8" id="KW-1185">Reference proteome</keyword>
<evidence type="ECO:0000256" key="3">
    <source>
        <dbReference type="ARBA" id="ARBA00023125"/>
    </source>
</evidence>
<evidence type="ECO:0000256" key="4">
    <source>
        <dbReference type="ARBA" id="ARBA00023163"/>
    </source>
</evidence>
<evidence type="ECO:0000256" key="2">
    <source>
        <dbReference type="ARBA" id="ARBA00023015"/>
    </source>
</evidence>
<evidence type="ECO:0000313" key="7">
    <source>
        <dbReference type="EMBL" id="KAK8885005.1"/>
    </source>
</evidence>
<comment type="subcellular location">
    <subcellularLocation>
        <location evidence="5">Nucleus</location>
    </subcellularLocation>
</comment>
<dbReference type="EMBL" id="JAPFFF010000008">
    <property type="protein sequence ID" value="KAK8885005.1"/>
    <property type="molecule type" value="Genomic_DNA"/>
</dbReference>
<dbReference type="InterPro" id="IPR015633">
    <property type="entry name" value="E2F"/>
</dbReference>
<dbReference type="Pfam" id="PF16421">
    <property type="entry name" value="E2F_CC-MB"/>
    <property type="match status" value="1"/>
</dbReference>
<organism evidence="7 8">
    <name type="scientific">Tritrichomonas musculus</name>
    <dbReference type="NCBI Taxonomy" id="1915356"/>
    <lineage>
        <taxon>Eukaryota</taxon>
        <taxon>Metamonada</taxon>
        <taxon>Parabasalia</taxon>
        <taxon>Tritrichomonadida</taxon>
        <taxon>Tritrichomonadidae</taxon>
        <taxon>Tritrichomonas</taxon>
    </lineage>
</organism>
<protein>
    <recommendedName>
        <fullName evidence="6">E2F/DP family winged-helix DNA-binding domain-containing protein</fullName>
    </recommendedName>
</protein>
<accession>A0ABR2K4K1</accession>
<dbReference type="InterPro" id="IPR032198">
    <property type="entry name" value="E2F_CC-MB"/>
</dbReference>
<dbReference type="Gene3D" id="1.10.10.10">
    <property type="entry name" value="Winged helix-like DNA-binding domain superfamily/Winged helix DNA-binding domain"/>
    <property type="match status" value="1"/>
</dbReference>
<evidence type="ECO:0000256" key="5">
    <source>
        <dbReference type="RuleBase" id="RU003796"/>
    </source>
</evidence>
<reference evidence="7 8" key="1">
    <citation type="submission" date="2024-04" db="EMBL/GenBank/DDBJ databases">
        <title>Tritrichomonas musculus Genome.</title>
        <authorList>
            <person name="Alves-Ferreira E."/>
            <person name="Grigg M."/>
            <person name="Lorenzi H."/>
            <person name="Galac M."/>
        </authorList>
    </citation>
    <scope>NUCLEOTIDE SEQUENCE [LARGE SCALE GENOMIC DNA]</scope>
    <source>
        <strain evidence="7 8">EAF2021</strain>
    </source>
</reference>
<dbReference type="InterPro" id="IPR036388">
    <property type="entry name" value="WH-like_DNA-bd_sf"/>
</dbReference>
<dbReference type="Gene3D" id="6.10.250.540">
    <property type="match status" value="1"/>
</dbReference>
<dbReference type="SUPFAM" id="SSF144074">
    <property type="entry name" value="E2F-DP heterodimerization region"/>
    <property type="match status" value="1"/>
</dbReference>
<sequence>MLKKDKEKNSLTNLTQRFLQVLSTSSQNEVDLVDMEAALNITKRRLYDITNVLFGAGIIEHSGKSKVKMIQKSLELNEEKGLAELAMKEREIDIMKEIAERELDILQNSDDFQNFAYFTEEDIKKLGQQNPLNFFAFRSPSDLKLEVVEDDDFYKLLCTSDIGGVDLIEIK</sequence>
<dbReference type="PANTHER" id="PTHR12081:SF18">
    <property type="entry name" value="TRANSCRIPTION FACTOR E2F2-RELATED"/>
    <property type="match status" value="1"/>
</dbReference>
<dbReference type="SMART" id="SM01372">
    <property type="entry name" value="E2F_TDP"/>
    <property type="match status" value="1"/>
</dbReference>
<comment type="similarity">
    <text evidence="1 5">Belongs to the E2F/DP family.</text>
</comment>
<feature type="domain" description="E2F/DP family winged-helix DNA-binding" evidence="6">
    <location>
        <begin position="6"/>
        <end position="71"/>
    </location>
</feature>
<dbReference type="SUPFAM" id="SSF46785">
    <property type="entry name" value="Winged helix' DNA-binding domain"/>
    <property type="match status" value="1"/>
</dbReference>
<evidence type="ECO:0000259" key="6">
    <source>
        <dbReference type="SMART" id="SM01372"/>
    </source>
</evidence>
<keyword evidence="5" id="KW-0539">Nucleus</keyword>
<dbReference type="Proteomes" id="UP001470230">
    <property type="component" value="Unassembled WGS sequence"/>
</dbReference>
<evidence type="ECO:0000313" key="8">
    <source>
        <dbReference type="Proteomes" id="UP001470230"/>
    </source>
</evidence>
<keyword evidence="2 5" id="KW-0805">Transcription regulation</keyword>
<dbReference type="InterPro" id="IPR003316">
    <property type="entry name" value="E2F_WHTH_DNA-bd_dom"/>
</dbReference>
<proteinExistence type="inferred from homology"/>
<name>A0ABR2K4K1_9EUKA</name>